<keyword evidence="1" id="KW-0472">Membrane</keyword>
<reference evidence="2" key="3">
    <citation type="submission" date="2025-08" db="UniProtKB">
        <authorList>
            <consortium name="Ensembl"/>
        </authorList>
    </citation>
    <scope>IDENTIFICATION</scope>
</reference>
<feature type="transmembrane region" description="Helical" evidence="1">
    <location>
        <begin position="53"/>
        <end position="78"/>
    </location>
</feature>
<keyword evidence="1" id="KW-0812">Transmembrane</keyword>
<reference evidence="3" key="1">
    <citation type="journal article" date="2002" name="Science">
        <title>The draft genome of Ciona intestinalis: insights into chordate and vertebrate origins.</title>
        <authorList>
            <person name="Dehal P."/>
            <person name="Satou Y."/>
            <person name="Campbell R.K."/>
            <person name="Chapman J."/>
            <person name="Degnan B."/>
            <person name="De Tomaso A."/>
            <person name="Davidson B."/>
            <person name="Di Gregorio A."/>
            <person name="Gelpke M."/>
            <person name="Goodstein D.M."/>
            <person name="Harafuji N."/>
            <person name="Hastings K.E."/>
            <person name="Ho I."/>
            <person name="Hotta K."/>
            <person name="Huang W."/>
            <person name="Kawashima T."/>
            <person name="Lemaire P."/>
            <person name="Martinez D."/>
            <person name="Meinertzhagen I.A."/>
            <person name="Necula S."/>
            <person name="Nonaka M."/>
            <person name="Putnam N."/>
            <person name="Rash S."/>
            <person name="Saiga H."/>
            <person name="Satake M."/>
            <person name="Terry A."/>
            <person name="Yamada L."/>
            <person name="Wang H.G."/>
            <person name="Awazu S."/>
            <person name="Azumi K."/>
            <person name="Boore J."/>
            <person name="Branno M."/>
            <person name="Chin-Bow S."/>
            <person name="DeSantis R."/>
            <person name="Doyle S."/>
            <person name="Francino P."/>
            <person name="Keys D.N."/>
            <person name="Haga S."/>
            <person name="Hayashi H."/>
            <person name="Hino K."/>
            <person name="Imai K.S."/>
            <person name="Inaba K."/>
            <person name="Kano S."/>
            <person name="Kobayashi K."/>
            <person name="Kobayashi M."/>
            <person name="Lee B.I."/>
            <person name="Makabe K.W."/>
            <person name="Manohar C."/>
            <person name="Matassi G."/>
            <person name="Medina M."/>
            <person name="Mochizuki Y."/>
            <person name="Mount S."/>
            <person name="Morishita T."/>
            <person name="Miura S."/>
            <person name="Nakayama A."/>
            <person name="Nishizaka S."/>
            <person name="Nomoto H."/>
            <person name="Ohta F."/>
            <person name="Oishi K."/>
            <person name="Rigoutsos I."/>
            <person name="Sano M."/>
            <person name="Sasaki A."/>
            <person name="Sasakura Y."/>
            <person name="Shoguchi E."/>
            <person name="Shin-i T."/>
            <person name="Spagnuolo A."/>
            <person name="Stainier D."/>
            <person name="Suzuki M.M."/>
            <person name="Tassy O."/>
            <person name="Takatori N."/>
            <person name="Tokuoka M."/>
            <person name="Yagi K."/>
            <person name="Yoshizaki F."/>
            <person name="Wada S."/>
            <person name="Zhang C."/>
            <person name="Hyatt P.D."/>
            <person name="Larimer F."/>
            <person name="Detter C."/>
            <person name="Doggett N."/>
            <person name="Glavina T."/>
            <person name="Hawkins T."/>
            <person name="Richardson P."/>
            <person name="Lucas S."/>
            <person name="Kohara Y."/>
            <person name="Levine M."/>
            <person name="Satoh N."/>
            <person name="Rokhsar D.S."/>
        </authorList>
    </citation>
    <scope>NUCLEOTIDE SEQUENCE [LARGE SCALE GENOMIC DNA]</scope>
</reference>
<accession>F6UMU7</accession>
<sequence length="174" mass="19158">MNLNERIVLSCMTICGAGTAICGTFPTLLSAGIEQQAMINVPANNYSPWCEGFGYLSIFFMSASSCLSAMLSITRYVIVTYPFRSDVRPTNCWLLVGQVTLWVYVISFYVIVAILVNAGIGLPLRHNDVGNITNVTNNSFVTQRNINNDGDSNLYNSNLQLFMSQQSTDVTNNT</sequence>
<dbReference type="EMBL" id="EAAA01002814">
    <property type="status" value="NOT_ANNOTATED_CDS"/>
    <property type="molecule type" value="Genomic_DNA"/>
</dbReference>
<proteinExistence type="predicted"/>
<feature type="transmembrane region" description="Helical" evidence="1">
    <location>
        <begin position="7"/>
        <end position="33"/>
    </location>
</feature>
<dbReference type="HOGENOM" id="CLU_1543492_0_0_1"/>
<evidence type="ECO:0000313" key="2">
    <source>
        <dbReference type="Ensembl" id="ENSCINP00000025946.1"/>
    </source>
</evidence>
<keyword evidence="3" id="KW-1185">Reference proteome</keyword>
<name>F6UMU7_CIOIN</name>
<dbReference type="InParanoid" id="F6UMU7"/>
<dbReference type="Proteomes" id="UP000008144">
    <property type="component" value="Chromosome 9"/>
</dbReference>
<protein>
    <submittedName>
        <fullName evidence="2">Uncharacterized protein</fullName>
    </submittedName>
</protein>
<reference evidence="2" key="4">
    <citation type="submission" date="2025-09" db="UniProtKB">
        <authorList>
            <consortium name="Ensembl"/>
        </authorList>
    </citation>
    <scope>IDENTIFICATION</scope>
</reference>
<keyword evidence="1" id="KW-1133">Transmembrane helix</keyword>
<reference evidence="2" key="2">
    <citation type="journal article" date="2008" name="Genome Biol.">
        <title>Improved genome assembly and evidence-based global gene model set for the chordate Ciona intestinalis: new insight into intron and operon populations.</title>
        <authorList>
            <person name="Satou Y."/>
            <person name="Mineta K."/>
            <person name="Ogasawara M."/>
            <person name="Sasakura Y."/>
            <person name="Shoguchi E."/>
            <person name="Ueno K."/>
            <person name="Yamada L."/>
            <person name="Matsumoto J."/>
            <person name="Wasserscheid J."/>
            <person name="Dewar K."/>
            <person name="Wiley G.B."/>
            <person name="Macmil S.L."/>
            <person name="Roe B.A."/>
            <person name="Zeller R.W."/>
            <person name="Hastings K.E."/>
            <person name="Lemaire P."/>
            <person name="Lindquist E."/>
            <person name="Endo T."/>
            <person name="Hotta K."/>
            <person name="Inaba K."/>
        </authorList>
    </citation>
    <scope>NUCLEOTIDE SEQUENCE [LARGE SCALE GENOMIC DNA]</scope>
    <source>
        <strain evidence="2">wild type</strain>
    </source>
</reference>
<dbReference type="Ensembl" id="ENSCINT00000026192.1">
    <property type="protein sequence ID" value="ENSCINP00000025946.1"/>
    <property type="gene ID" value="ENSCING00000014314.1"/>
</dbReference>
<dbReference type="AlphaFoldDB" id="F6UMU7"/>
<evidence type="ECO:0000313" key="3">
    <source>
        <dbReference type="Proteomes" id="UP000008144"/>
    </source>
</evidence>
<feature type="transmembrane region" description="Helical" evidence="1">
    <location>
        <begin position="99"/>
        <end position="120"/>
    </location>
</feature>
<organism evidence="2 3">
    <name type="scientific">Ciona intestinalis</name>
    <name type="common">Transparent sea squirt</name>
    <name type="synonym">Ascidia intestinalis</name>
    <dbReference type="NCBI Taxonomy" id="7719"/>
    <lineage>
        <taxon>Eukaryota</taxon>
        <taxon>Metazoa</taxon>
        <taxon>Chordata</taxon>
        <taxon>Tunicata</taxon>
        <taxon>Ascidiacea</taxon>
        <taxon>Phlebobranchia</taxon>
        <taxon>Cionidae</taxon>
        <taxon>Ciona</taxon>
    </lineage>
</organism>
<evidence type="ECO:0000256" key="1">
    <source>
        <dbReference type="SAM" id="Phobius"/>
    </source>
</evidence>
<dbReference type="SUPFAM" id="SSF81321">
    <property type="entry name" value="Family A G protein-coupled receptor-like"/>
    <property type="match status" value="1"/>
</dbReference>
<dbReference type="Gene3D" id="1.20.1070.10">
    <property type="entry name" value="Rhodopsin 7-helix transmembrane proteins"/>
    <property type="match status" value="1"/>
</dbReference>